<sequence length="49" mass="5299">MALGLIGQNGIGKSTMLKILSGELKMNLGRFENGVPDDDEIINFFKGSE</sequence>
<accession>X1I6V1</accession>
<organism evidence="2">
    <name type="scientific">marine sediment metagenome</name>
    <dbReference type="NCBI Taxonomy" id="412755"/>
    <lineage>
        <taxon>unclassified sequences</taxon>
        <taxon>metagenomes</taxon>
        <taxon>ecological metagenomes</taxon>
    </lineage>
</organism>
<dbReference type="InterPro" id="IPR003439">
    <property type="entry name" value="ABC_transporter-like_ATP-bd"/>
</dbReference>
<dbReference type="AlphaFoldDB" id="X1I6V1"/>
<protein>
    <recommendedName>
        <fullName evidence="1">ABC transporter domain-containing protein</fullName>
    </recommendedName>
</protein>
<dbReference type="Pfam" id="PF00005">
    <property type="entry name" value="ABC_tran"/>
    <property type="match status" value="1"/>
</dbReference>
<evidence type="ECO:0000259" key="1">
    <source>
        <dbReference type="Pfam" id="PF00005"/>
    </source>
</evidence>
<dbReference type="GO" id="GO:0016887">
    <property type="term" value="F:ATP hydrolysis activity"/>
    <property type="evidence" value="ECO:0007669"/>
    <property type="project" value="InterPro"/>
</dbReference>
<dbReference type="SUPFAM" id="SSF52540">
    <property type="entry name" value="P-loop containing nucleoside triphosphate hydrolases"/>
    <property type="match status" value="1"/>
</dbReference>
<dbReference type="EMBL" id="BARU01041801">
    <property type="protein sequence ID" value="GAH78116.1"/>
    <property type="molecule type" value="Genomic_DNA"/>
</dbReference>
<feature type="domain" description="ABC transporter" evidence="1">
    <location>
        <begin position="3"/>
        <end position="31"/>
    </location>
</feature>
<dbReference type="InterPro" id="IPR013283">
    <property type="entry name" value="RLI1"/>
</dbReference>
<comment type="caution">
    <text evidence="2">The sequence shown here is derived from an EMBL/GenBank/DDBJ whole genome shotgun (WGS) entry which is preliminary data.</text>
</comment>
<dbReference type="Gene3D" id="3.40.50.300">
    <property type="entry name" value="P-loop containing nucleotide triphosphate hydrolases"/>
    <property type="match status" value="1"/>
</dbReference>
<evidence type="ECO:0000313" key="2">
    <source>
        <dbReference type="EMBL" id="GAH78116.1"/>
    </source>
</evidence>
<gene>
    <name evidence="2" type="ORF">S03H2_64364</name>
</gene>
<dbReference type="PRINTS" id="PR01868">
    <property type="entry name" value="ABCEFAMILY"/>
</dbReference>
<reference evidence="2" key="1">
    <citation type="journal article" date="2014" name="Front. Microbiol.">
        <title>High frequency of phylogenetically diverse reductive dehalogenase-homologous genes in deep subseafloor sedimentary metagenomes.</title>
        <authorList>
            <person name="Kawai M."/>
            <person name="Futagami T."/>
            <person name="Toyoda A."/>
            <person name="Takaki Y."/>
            <person name="Nishi S."/>
            <person name="Hori S."/>
            <person name="Arai W."/>
            <person name="Tsubouchi T."/>
            <person name="Morono Y."/>
            <person name="Uchiyama I."/>
            <person name="Ito T."/>
            <person name="Fujiyama A."/>
            <person name="Inagaki F."/>
            <person name="Takami H."/>
        </authorList>
    </citation>
    <scope>NUCLEOTIDE SEQUENCE</scope>
    <source>
        <strain evidence="2">Expedition CK06-06</strain>
    </source>
</reference>
<dbReference type="GO" id="GO:0005524">
    <property type="term" value="F:ATP binding"/>
    <property type="evidence" value="ECO:0007669"/>
    <property type="project" value="InterPro"/>
</dbReference>
<proteinExistence type="predicted"/>
<feature type="non-terminal residue" evidence="2">
    <location>
        <position position="49"/>
    </location>
</feature>
<name>X1I6V1_9ZZZZ</name>
<dbReference type="InterPro" id="IPR027417">
    <property type="entry name" value="P-loop_NTPase"/>
</dbReference>